<dbReference type="EMBL" id="BGZK01001801">
    <property type="protein sequence ID" value="GBP86544.1"/>
    <property type="molecule type" value="Genomic_DNA"/>
</dbReference>
<comment type="caution">
    <text evidence="2">The sequence shown here is derived from an EMBL/GenBank/DDBJ whole genome shotgun (WGS) entry which is preliminary data.</text>
</comment>
<evidence type="ECO:0000256" key="1">
    <source>
        <dbReference type="SAM" id="MobiDB-lite"/>
    </source>
</evidence>
<sequence>MNCWCWDTVMRHGLPVRRVCVVSSPLPPPTAWISPPQSQSVLGRGPGRALHRCSESSTGPRARVASQEHRREQKRCERAPRVCADRRRRH</sequence>
<gene>
    <name evidence="2" type="ORF">EVAR_69064_1</name>
</gene>
<keyword evidence="3" id="KW-1185">Reference proteome</keyword>
<feature type="region of interest" description="Disordered" evidence="1">
    <location>
        <begin position="33"/>
        <end position="78"/>
    </location>
</feature>
<organism evidence="2 3">
    <name type="scientific">Eumeta variegata</name>
    <name type="common">Bagworm moth</name>
    <name type="synonym">Eumeta japonica</name>
    <dbReference type="NCBI Taxonomy" id="151549"/>
    <lineage>
        <taxon>Eukaryota</taxon>
        <taxon>Metazoa</taxon>
        <taxon>Ecdysozoa</taxon>
        <taxon>Arthropoda</taxon>
        <taxon>Hexapoda</taxon>
        <taxon>Insecta</taxon>
        <taxon>Pterygota</taxon>
        <taxon>Neoptera</taxon>
        <taxon>Endopterygota</taxon>
        <taxon>Lepidoptera</taxon>
        <taxon>Glossata</taxon>
        <taxon>Ditrysia</taxon>
        <taxon>Tineoidea</taxon>
        <taxon>Psychidae</taxon>
        <taxon>Oiketicinae</taxon>
        <taxon>Eumeta</taxon>
    </lineage>
</organism>
<dbReference type="AlphaFoldDB" id="A0A4C1ZHF9"/>
<accession>A0A4C1ZHF9</accession>
<reference evidence="2 3" key="1">
    <citation type="journal article" date="2019" name="Commun. Biol.">
        <title>The bagworm genome reveals a unique fibroin gene that provides high tensile strength.</title>
        <authorList>
            <person name="Kono N."/>
            <person name="Nakamura H."/>
            <person name="Ohtoshi R."/>
            <person name="Tomita M."/>
            <person name="Numata K."/>
            <person name="Arakawa K."/>
        </authorList>
    </citation>
    <scope>NUCLEOTIDE SEQUENCE [LARGE SCALE GENOMIC DNA]</scope>
</reference>
<name>A0A4C1ZHF9_EUMVA</name>
<feature type="compositionally biased region" description="Basic and acidic residues" evidence="1">
    <location>
        <begin position="66"/>
        <end position="78"/>
    </location>
</feature>
<evidence type="ECO:0000313" key="2">
    <source>
        <dbReference type="EMBL" id="GBP86544.1"/>
    </source>
</evidence>
<protein>
    <submittedName>
        <fullName evidence="2">Uncharacterized protein</fullName>
    </submittedName>
</protein>
<dbReference type="Proteomes" id="UP000299102">
    <property type="component" value="Unassembled WGS sequence"/>
</dbReference>
<proteinExistence type="predicted"/>
<evidence type="ECO:0000313" key="3">
    <source>
        <dbReference type="Proteomes" id="UP000299102"/>
    </source>
</evidence>